<dbReference type="GO" id="GO:0004748">
    <property type="term" value="F:ribonucleoside-diphosphate reductase activity, thioredoxin disulfide as acceptor"/>
    <property type="evidence" value="ECO:0007669"/>
    <property type="project" value="UniProtKB-EC"/>
</dbReference>
<keyword evidence="3" id="KW-0237">DNA synthesis</keyword>
<reference evidence="7 8" key="1">
    <citation type="submission" date="2019-02" db="EMBL/GenBank/DDBJ databases">
        <title>Complete Genome Sequence and Methylome Analysis of free living Spirochaetas.</title>
        <authorList>
            <person name="Fomenkov A."/>
            <person name="Dubinina G."/>
            <person name="Leshcheva N."/>
            <person name="Mikheeva N."/>
            <person name="Grabovich M."/>
            <person name="Vincze T."/>
            <person name="Roberts R.J."/>
        </authorList>
    </citation>
    <scope>NUCLEOTIDE SEQUENCE [LARGE SCALE GENOMIC DNA]</scope>
    <source>
        <strain evidence="7 8">K2</strain>
    </source>
</reference>
<evidence type="ECO:0000313" key="7">
    <source>
        <dbReference type="EMBL" id="QEN09799.1"/>
    </source>
</evidence>
<dbReference type="NCBIfam" id="TIGR03905">
    <property type="entry name" value="TIGR03905_4_Cys"/>
    <property type="match status" value="1"/>
</dbReference>
<dbReference type="EC" id="1.17.4.1" evidence="2"/>
<evidence type="ECO:0000259" key="6">
    <source>
        <dbReference type="Pfam" id="PF12637"/>
    </source>
</evidence>
<proteinExistence type="inferred from homology"/>
<gene>
    <name evidence="7" type="ORF">EXM22_18080</name>
</gene>
<dbReference type="GO" id="GO:0071897">
    <property type="term" value="P:DNA biosynthetic process"/>
    <property type="evidence" value="ECO:0007669"/>
    <property type="project" value="UniProtKB-KW"/>
</dbReference>
<sequence length="87" mass="9605">MEKIDYTPQGTCSKKIKITIEDETITELDFERGCPGNLLGLRSLVVGMKRDEVIKKLKGIECFGRETSCPDQLAIALMGNDQPSEAS</sequence>
<dbReference type="InterPro" id="IPR023806">
    <property type="entry name" value="CHP03905"/>
</dbReference>
<dbReference type="InterPro" id="IPR024434">
    <property type="entry name" value="TSCPD_dom"/>
</dbReference>
<feature type="domain" description="TSCPD" evidence="6">
    <location>
        <begin position="5"/>
        <end position="77"/>
    </location>
</feature>
<evidence type="ECO:0000256" key="2">
    <source>
        <dbReference type="ARBA" id="ARBA00012274"/>
    </source>
</evidence>
<organism evidence="7 8">
    <name type="scientific">Oceanispirochaeta crateris</name>
    <dbReference type="NCBI Taxonomy" id="2518645"/>
    <lineage>
        <taxon>Bacteria</taxon>
        <taxon>Pseudomonadati</taxon>
        <taxon>Spirochaetota</taxon>
        <taxon>Spirochaetia</taxon>
        <taxon>Spirochaetales</taxon>
        <taxon>Spirochaetaceae</taxon>
        <taxon>Oceanispirochaeta</taxon>
    </lineage>
</organism>
<evidence type="ECO:0000256" key="1">
    <source>
        <dbReference type="ARBA" id="ARBA00007405"/>
    </source>
</evidence>
<dbReference type="RefSeq" id="WP_149487871.1">
    <property type="nucleotide sequence ID" value="NZ_CP036150.1"/>
</dbReference>
<evidence type="ECO:0000256" key="5">
    <source>
        <dbReference type="ARBA" id="ARBA00047754"/>
    </source>
</evidence>
<dbReference type="KEGG" id="ock:EXM22_18080"/>
<dbReference type="Pfam" id="PF12637">
    <property type="entry name" value="TSCPD"/>
    <property type="match status" value="1"/>
</dbReference>
<dbReference type="GO" id="GO:0000166">
    <property type="term" value="F:nucleotide binding"/>
    <property type="evidence" value="ECO:0007669"/>
    <property type="project" value="UniProtKB-KW"/>
</dbReference>
<dbReference type="Proteomes" id="UP000324209">
    <property type="component" value="Chromosome"/>
</dbReference>
<comment type="similarity">
    <text evidence="1">Belongs to the ribonucleoside diphosphate reductase class-2 family.</text>
</comment>
<evidence type="ECO:0000256" key="3">
    <source>
        <dbReference type="ARBA" id="ARBA00022634"/>
    </source>
</evidence>
<keyword evidence="4" id="KW-0547">Nucleotide-binding</keyword>
<accession>A0A5C1QRG1</accession>
<dbReference type="OrthoDB" id="9801525at2"/>
<dbReference type="AlphaFoldDB" id="A0A5C1QRG1"/>
<protein>
    <recommendedName>
        <fullName evidence="2">ribonucleoside-diphosphate reductase</fullName>
        <ecNumber evidence="2">1.17.4.1</ecNumber>
    </recommendedName>
</protein>
<name>A0A5C1QRG1_9SPIO</name>
<evidence type="ECO:0000313" key="8">
    <source>
        <dbReference type="Proteomes" id="UP000324209"/>
    </source>
</evidence>
<evidence type="ECO:0000256" key="4">
    <source>
        <dbReference type="ARBA" id="ARBA00022741"/>
    </source>
</evidence>
<keyword evidence="8" id="KW-1185">Reference proteome</keyword>
<dbReference type="EMBL" id="CP036150">
    <property type="protein sequence ID" value="QEN09799.1"/>
    <property type="molecule type" value="Genomic_DNA"/>
</dbReference>
<comment type="catalytic activity">
    <reaction evidence="5">
        <text>a 2'-deoxyribonucleoside 5'-diphosphate + [thioredoxin]-disulfide + H2O = a ribonucleoside 5'-diphosphate + [thioredoxin]-dithiol</text>
        <dbReference type="Rhea" id="RHEA:23252"/>
        <dbReference type="Rhea" id="RHEA-COMP:10698"/>
        <dbReference type="Rhea" id="RHEA-COMP:10700"/>
        <dbReference type="ChEBI" id="CHEBI:15377"/>
        <dbReference type="ChEBI" id="CHEBI:29950"/>
        <dbReference type="ChEBI" id="CHEBI:50058"/>
        <dbReference type="ChEBI" id="CHEBI:57930"/>
        <dbReference type="ChEBI" id="CHEBI:73316"/>
        <dbReference type="EC" id="1.17.4.1"/>
    </reaction>
</comment>